<gene>
    <name evidence="2" type="primary">252</name>
    <name evidence="2" type="ORF">SEA_PUMPERNICKEL_252</name>
</gene>
<dbReference type="RefSeq" id="YP_010755242.1">
    <property type="nucleotide sequence ID" value="NC_073468.1"/>
</dbReference>
<dbReference type="EMBL" id="OK040790">
    <property type="protein sequence ID" value="UDL16002.1"/>
    <property type="molecule type" value="Genomic_DNA"/>
</dbReference>
<dbReference type="GeneID" id="80019893"/>
<protein>
    <submittedName>
        <fullName evidence="2">Uncharacterized protein</fullName>
    </submittedName>
</protein>
<reference evidence="2" key="1">
    <citation type="submission" date="2021-09" db="EMBL/GenBank/DDBJ databases">
        <authorList>
            <person name="Andersen S.H."/>
            <person name="Beall E.A."/>
            <person name="Cappelle B."/>
            <person name="Falteisek K.J."/>
            <person name="Fenske B.A."/>
            <person name="Gansluckner N.W."/>
            <person name="Gilbertson S.M."/>
            <person name="Krings K.J."/>
            <person name="Mobeck M."/>
            <person name="Odeku J.O."/>
            <person name="Poncelet M.E."/>
            <person name="Rohr J.R."/>
            <person name="Rolands L."/>
            <person name="Whipple C.D."/>
            <person name="Whipple E.M."/>
            <person name="Spring A.M."/>
            <person name="Klyczek K."/>
            <person name="Garlena R.A."/>
            <person name="Russell D.A."/>
            <person name="Pope W.H."/>
            <person name="Jacobs-Sera D."/>
            <person name="Hatfull G.F."/>
        </authorList>
    </citation>
    <scope>NUCLEOTIDE SEQUENCE</scope>
</reference>
<name>A0AAE8YA25_9CAUD</name>
<sequence length="84" mass="9581">MSLDNGEGMPKPSHVGQPGPLGGYGVGWQGSQIDFEVKNTVKPYEATAWDEDVCVASFTTRSRLVLFIRLWVWHWKFNRRSRKA</sequence>
<organism evidence="2 3">
    <name type="scientific">Microbacterium phage Pumpernickel</name>
    <dbReference type="NCBI Taxonomy" id="2885983"/>
    <lineage>
        <taxon>Viruses</taxon>
        <taxon>Duplodnaviria</taxon>
        <taxon>Heunggongvirae</taxon>
        <taxon>Uroviricota</taxon>
        <taxon>Caudoviricetes</taxon>
        <taxon>Pumpernickelvirus</taxon>
        <taxon>Pumpernickelvirus pumpernickel</taxon>
    </lineage>
</organism>
<evidence type="ECO:0000313" key="2">
    <source>
        <dbReference type="EMBL" id="UDL16002.1"/>
    </source>
</evidence>
<evidence type="ECO:0000256" key="1">
    <source>
        <dbReference type="SAM" id="MobiDB-lite"/>
    </source>
</evidence>
<dbReference type="KEGG" id="vg:80019893"/>
<feature type="region of interest" description="Disordered" evidence="1">
    <location>
        <begin position="1"/>
        <end position="25"/>
    </location>
</feature>
<keyword evidence="3" id="KW-1185">Reference proteome</keyword>
<proteinExistence type="predicted"/>
<dbReference type="Proteomes" id="UP000827768">
    <property type="component" value="Segment"/>
</dbReference>
<evidence type="ECO:0000313" key="3">
    <source>
        <dbReference type="Proteomes" id="UP000827768"/>
    </source>
</evidence>
<accession>A0AAE8YA25</accession>